<keyword evidence="3" id="KW-1185">Reference proteome</keyword>
<feature type="region of interest" description="Disordered" evidence="1">
    <location>
        <begin position="92"/>
        <end position="125"/>
    </location>
</feature>
<sequence length="125" mass="13020">MVLLVYSINIIVPSFDVFGSPFSEADYYIEAIVTPVANQGMASTILVARIALTDANSTDASDTLTHISSDLQFGSQQKSGSGCSGITTGGDINASSIQADKAEPTPVIGVKRKSNADGMFGEKQV</sequence>
<dbReference type="Proteomes" id="UP000283269">
    <property type="component" value="Unassembled WGS sequence"/>
</dbReference>
<gene>
    <name evidence="2" type="ORF">CVT25_008899</name>
</gene>
<proteinExistence type="predicted"/>
<dbReference type="OrthoDB" id="2873242at2759"/>
<evidence type="ECO:0000313" key="3">
    <source>
        <dbReference type="Proteomes" id="UP000283269"/>
    </source>
</evidence>
<comment type="caution">
    <text evidence="2">The sequence shown here is derived from an EMBL/GenBank/DDBJ whole genome shotgun (WGS) entry which is preliminary data.</text>
</comment>
<protein>
    <submittedName>
        <fullName evidence="2">Uncharacterized protein</fullName>
    </submittedName>
</protein>
<organism evidence="2 3">
    <name type="scientific">Psilocybe cyanescens</name>
    <dbReference type="NCBI Taxonomy" id="93625"/>
    <lineage>
        <taxon>Eukaryota</taxon>
        <taxon>Fungi</taxon>
        <taxon>Dikarya</taxon>
        <taxon>Basidiomycota</taxon>
        <taxon>Agaricomycotina</taxon>
        <taxon>Agaricomycetes</taxon>
        <taxon>Agaricomycetidae</taxon>
        <taxon>Agaricales</taxon>
        <taxon>Agaricineae</taxon>
        <taxon>Strophariaceae</taxon>
        <taxon>Psilocybe</taxon>
    </lineage>
</organism>
<dbReference type="EMBL" id="NHYD01001068">
    <property type="protein sequence ID" value="PPQ92289.1"/>
    <property type="molecule type" value="Genomic_DNA"/>
</dbReference>
<evidence type="ECO:0000313" key="2">
    <source>
        <dbReference type="EMBL" id="PPQ92289.1"/>
    </source>
</evidence>
<reference evidence="2 3" key="1">
    <citation type="journal article" date="2018" name="Evol. Lett.">
        <title>Horizontal gene cluster transfer increased hallucinogenic mushroom diversity.</title>
        <authorList>
            <person name="Reynolds H.T."/>
            <person name="Vijayakumar V."/>
            <person name="Gluck-Thaler E."/>
            <person name="Korotkin H.B."/>
            <person name="Matheny P.B."/>
            <person name="Slot J.C."/>
        </authorList>
    </citation>
    <scope>NUCLEOTIDE SEQUENCE [LARGE SCALE GENOMIC DNA]</scope>
    <source>
        <strain evidence="2 3">2631</strain>
    </source>
</reference>
<evidence type="ECO:0000256" key="1">
    <source>
        <dbReference type="SAM" id="MobiDB-lite"/>
    </source>
</evidence>
<dbReference type="InParanoid" id="A0A409XNB7"/>
<dbReference type="AlphaFoldDB" id="A0A409XNB7"/>
<name>A0A409XNB7_PSICY</name>
<accession>A0A409XNB7</accession>